<reference evidence="6 7" key="1">
    <citation type="journal article" date="2017" name="Front. Microbiol.">
        <title>Strong Genomic and Phenotypic Heterogeneity in the Aeromonas sobria Species Complex.</title>
        <authorList>
            <person name="Gauthier J."/>
            <person name="Vincent A.T."/>
            <person name="Charette S.J."/>
            <person name="Derome N."/>
        </authorList>
    </citation>
    <scope>NUCLEOTIDE SEQUENCE [LARGE SCALE GENOMIC DNA]</scope>
    <source>
        <strain evidence="6 7">TM18</strain>
    </source>
</reference>
<comment type="caution">
    <text evidence="6">The sequence shown here is derived from an EMBL/GenBank/DDBJ whole genome shotgun (WGS) entry which is preliminary data.</text>
</comment>
<dbReference type="AlphaFoldDB" id="A0A2N3IT40"/>
<accession>A0A2N3IT40</accession>
<name>A0A2N3IT40_AERSO</name>
<dbReference type="PANTHER" id="PTHR35604:SF2">
    <property type="entry name" value="TRANSPOSASE INSH FOR INSERTION SEQUENCE ELEMENT IS5A-RELATED"/>
    <property type="match status" value="1"/>
</dbReference>
<proteinExistence type="inferred from homology"/>
<keyword evidence="2" id="KW-0815">Transposition</keyword>
<evidence type="ECO:0000313" key="6">
    <source>
        <dbReference type="EMBL" id="PKQ75029.1"/>
    </source>
</evidence>
<dbReference type="NCBIfam" id="NF033581">
    <property type="entry name" value="transpos_IS5_4"/>
    <property type="match status" value="1"/>
</dbReference>
<dbReference type="GO" id="GO:0004803">
    <property type="term" value="F:transposase activity"/>
    <property type="evidence" value="ECO:0007669"/>
    <property type="project" value="InterPro"/>
</dbReference>
<dbReference type="GO" id="GO:0006313">
    <property type="term" value="P:DNA transposition"/>
    <property type="evidence" value="ECO:0007669"/>
    <property type="project" value="InterPro"/>
</dbReference>
<gene>
    <name evidence="6" type="ORF">CJP16_15630</name>
</gene>
<dbReference type="InterPro" id="IPR002559">
    <property type="entry name" value="Transposase_11"/>
</dbReference>
<feature type="non-terminal residue" evidence="6">
    <location>
        <position position="1"/>
    </location>
</feature>
<evidence type="ECO:0000313" key="7">
    <source>
        <dbReference type="Proteomes" id="UP000233467"/>
    </source>
</evidence>
<dbReference type="Pfam" id="PF01609">
    <property type="entry name" value="DDE_Tnp_1"/>
    <property type="match status" value="1"/>
</dbReference>
<feature type="domain" description="Transposase IS4-like" evidence="5">
    <location>
        <begin position="40"/>
        <end position="215"/>
    </location>
</feature>
<evidence type="ECO:0000256" key="2">
    <source>
        <dbReference type="ARBA" id="ARBA00022578"/>
    </source>
</evidence>
<keyword evidence="3" id="KW-0238">DNA-binding</keyword>
<keyword evidence="4" id="KW-0233">DNA recombination</keyword>
<dbReference type="EMBL" id="NQMM01000045">
    <property type="protein sequence ID" value="PKQ75029.1"/>
    <property type="molecule type" value="Genomic_DNA"/>
</dbReference>
<dbReference type="RefSeq" id="WP_101325410.1">
    <property type="nucleotide sequence ID" value="NZ_NQMM01000045.1"/>
</dbReference>
<comment type="similarity">
    <text evidence="1">Belongs to the transposase 11 family.</text>
</comment>
<dbReference type="GO" id="GO:0003677">
    <property type="term" value="F:DNA binding"/>
    <property type="evidence" value="ECO:0007669"/>
    <property type="project" value="UniProtKB-KW"/>
</dbReference>
<dbReference type="Proteomes" id="UP000233467">
    <property type="component" value="Unassembled WGS sequence"/>
</dbReference>
<organism evidence="6 7">
    <name type="scientific">Aeromonas sobria</name>
    <dbReference type="NCBI Taxonomy" id="646"/>
    <lineage>
        <taxon>Bacteria</taxon>
        <taxon>Pseudomonadati</taxon>
        <taxon>Pseudomonadota</taxon>
        <taxon>Gammaproteobacteria</taxon>
        <taxon>Aeromonadales</taxon>
        <taxon>Aeromonadaceae</taxon>
        <taxon>Aeromonas</taxon>
    </lineage>
</organism>
<evidence type="ECO:0000256" key="1">
    <source>
        <dbReference type="ARBA" id="ARBA00010075"/>
    </source>
</evidence>
<protein>
    <submittedName>
        <fullName evidence="6">IS5/IS1182 family transposase</fullName>
    </submittedName>
</protein>
<keyword evidence="7" id="KW-1185">Reference proteome</keyword>
<evidence type="ECO:0000256" key="4">
    <source>
        <dbReference type="ARBA" id="ARBA00023172"/>
    </source>
</evidence>
<dbReference type="InterPro" id="IPR047959">
    <property type="entry name" value="Transpos_IS5"/>
</dbReference>
<sequence>AIPDRTTIMNFRHLLEQHQLARQLFEAVNQWLSDAGIMMKQGSLVDATIIEAPNSTKNKRGERDPEMHQTKKGNQWYFGMKAHIGVDAKSGLTHSLETTSADEHDLNQVGNLLHGKEEFVFADAGYQGAENREELADVKVEWAIAMRPGKLKELKKHPRKNKAVIVFEKLKSSVRAKVEHPFRLIKRQFGFVKARYKGLWKNDNQLAMLFTLANLFRVDQMIRGWGSCVQNAR</sequence>
<evidence type="ECO:0000259" key="5">
    <source>
        <dbReference type="Pfam" id="PF01609"/>
    </source>
</evidence>
<evidence type="ECO:0000256" key="3">
    <source>
        <dbReference type="ARBA" id="ARBA00023125"/>
    </source>
</evidence>
<dbReference type="PANTHER" id="PTHR35604">
    <property type="entry name" value="TRANSPOSASE INSH FOR INSERTION SEQUENCE ELEMENT IS5A-RELATED"/>
    <property type="match status" value="1"/>
</dbReference>